<dbReference type="AlphaFoldDB" id="A0A1H3ZZV2"/>
<evidence type="ECO:0000313" key="4">
    <source>
        <dbReference type="Proteomes" id="UP000236755"/>
    </source>
</evidence>
<evidence type="ECO:0000256" key="1">
    <source>
        <dbReference type="SAM" id="MobiDB-lite"/>
    </source>
</evidence>
<gene>
    <name evidence="2" type="ORF">SAMN04488065_2478</name>
    <name evidence="3" type="ORF">SAMN04488065_2572</name>
</gene>
<accession>A0A1H3ZZV2</accession>
<evidence type="ECO:0000313" key="2">
    <source>
        <dbReference type="EMBL" id="SEA27430.1"/>
    </source>
</evidence>
<protein>
    <submittedName>
        <fullName evidence="3">Uncharacterized protein</fullName>
    </submittedName>
</protein>
<keyword evidence="4" id="KW-1185">Reference proteome</keyword>
<dbReference type="Proteomes" id="UP000236755">
    <property type="component" value="Unassembled WGS sequence"/>
</dbReference>
<feature type="region of interest" description="Disordered" evidence="1">
    <location>
        <begin position="1"/>
        <end position="28"/>
    </location>
</feature>
<name>A0A1H3ZZV2_9EURY</name>
<organism evidence="3 4">
    <name type="scientific">Haloplanus vescus</name>
    <dbReference type="NCBI Taxonomy" id="555874"/>
    <lineage>
        <taxon>Archaea</taxon>
        <taxon>Methanobacteriati</taxon>
        <taxon>Methanobacteriota</taxon>
        <taxon>Stenosarchaea group</taxon>
        <taxon>Halobacteria</taxon>
        <taxon>Halobacteriales</taxon>
        <taxon>Haloferacaceae</taxon>
        <taxon>Haloplanus</taxon>
    </lineage>
</organism>
<proteinExistence type="predicted"/>
<sequence>MEFEDSTIFSIDRQASDTEARDMASGSQRRRDVKTVFLEVNHNEDTIRIDTSSSAIRETLKTKIEEVFSILTVEADWIEDDDELTASRFADEFTKTDIEDDDNSILSAQLRQTNTQPSIPIALSKQSEERDIRPVLAKFSDEIADINLQNIRKFWFSHLGTNARVKIEENIENNFLRLNADIKTRSETRQDQVSETFHEDFGIPLNEKIPLHLVAKTRERLISQMLKGVSAYEARYIRDDDLVKTLTDDLGVLDKDDVEHKQCEGCGNIYLRDYDMCQKCGGNLEVFYNSFELELSKSGTRRYFEKLVKDEGLTYYGQKREGIYGREFEFYQIGDKGEIIRVLLNVEGGNLTPGSAKYLRKSIHPVLVLNPGTVIDENLIEEITSEVIDLGDLIEKDIDDELPDNYISKRLHSVARTTEKRISDNAHDAFKQLGKLVTEPEDYSGGEFEQDAFHIIKQAIVSTEQWGEKRRGNQPDGFGELFFYRNDNEYFRSFAYDGKFTTKDEINMSSKEAEMLRTYALKIYKSDEVKSSDSKFQNFIVITNARPGNFGSVGAKKLNGMRKWNGIPVLMHSDFLLGLYIGYNENMELIKDNIHDFYEQLYLTLNDGKLYHQNIDREYYVHLTREDAKVFFENFRNEASVSGLDITELREFLEKDILPV</sequence>
<evidence type="ECO:0000313" key="3">
    <source>
        <dbReference type="EMBL" id="SEA29403.1"/>
    </source>
</evidence>
<dbReference type="EMBL" id="FNQT01000004">
    <property type="protein sequence ID" value="SEA27430.1"/>
    <property type="molecule type" value="Genomic_DNA"/>
</dbReference>
<dbReference type="EMBL" id="FNQT01000004">
    <property type="protein sequence ID" value="SEA29403.1"/>
    <property type="molecule type" value="Genomic_DNA"/>
</dbReference>
<reference evidence="3 4" key="1">
    <citation type="submission" date="2016-10" db="EMBL/GenBank/DDBJ databases">
        <authorList>
            <person name="de Groot N.N."/>
        </authorList>
    </citation>
    <scope>NUCLEOTIDE SEQUENCE [LARGE SCALE GENOMIC DNA]</scope>
    <source>
        <strain evidence="3 4">CGMCC 1.8712</strain>
    </source>
</reference>